<evidence type="ECO:0000313" key="1">
    <source>
        <dbReference type="EMBL" id="UOG75162.1"/>
    </source>
</evidence>
<protein>
    <submittedName>
        <fullName evidence="1">Energy transducer TonB</fullName>
    </submittedName>
</protein>
<dbReference type="EMBL" id="CP094669">
    <property type="protein sequence ID" value="UOG75162.1"/>
    <property type="molecule type" value="Genomic_DNA"/>
</dbReference>
<dbReference type="Gene3D" id="3.30.1150.10">
    <property type="match status" value="1"/>
</dbReference>
<dbReference type="RefSeq" id="WP_243799040.1">
    <property type="nucleotide sequence ID" value="NZ_CP094669.1"/>
</dbReference>
<accession>A0ABY4CZI1</accession>
<organism evidence="1 2">
    <name type="scientific">Hymenobacter tibetensis</name>
    <dbReference type="NCBI Taxonomy" id="497967"/>
    <lineage>
        <taxon>Bacteria</taxon>
        <taxon>Pseudomonadati</taxon>
        <taxon>Bacteroidota</taxon>
        <taxon>Cytophagia</taxon>
        <taxon>Cytophagales</taxon>
        <taxon>Hymenobacteraceae</taxon>
        <taxon>Hymenobacter</taxon>
    </lineage>
</organism>
<sequence length="113" mass="11668">MPVYPGGGGLKALTADFLREFRGASAAAGCAPPSPVFVSFTVGPSGVIYNVASVKNVVSVNNQPTSNNLPKLSDACEGALVAAASKLPRFTPGTQNRRRVAVNITLKLAEPTR</sequence>
<name>A0ABY4CZI1_9BACT</name>
<keyword evidence="2" id="KW-1185">Reference proteome</keyword>
<reference evidence="1 2" key="1">
    <citation type="submission" date="2022-03" db="EMBL/GenBank/DDBJ databases">
        <title>Hymenobactersp. isolated from the air.</title>
        <authorList>
            <person name="Won M."/>
            <person name="Kwon S.-W."/>
        </authorList>
    </citation>
    <scope>NUCLEOTIDE SEQUENCE [LARGE SCALE GENOMIC DNA]</scope>
    <source>
        <strain evidence="1 2">KACC 21982</strain>
    </source>
</reference>
<proteinExistence type="predicted"/>
<gene>
    <name evidence="1" type="ORF">MTX78_00855</name>
</gene>
<dbReference type="Proteomes" id="UP000831113">
    <property type="component" value="Chromosome"/>
</dbReference>
<evidence type="ECO:0000313" key="2">
    <source>
        <dbReference type="Proteomes" id="UP000831113"/>
    </source>
</evidence>